<name>A0ACC1T4U7_9APHY</name>
<proteinExistence type="predicted"/>
<evidence type="ECO:0000313" key="1">
    <source>
        <dbReference type="EMBL" id="KAJ3553062.1"/>
    </source>
</evidence>
<comment type="caution">
    <text evidence="1">The sequence shown here is derived from an EMBL/GenBank/DDBJ whole genome shotgun (WGS) entry which is preliminary data.</text>
</comment>
<gene>
    <name evidence="1" type="ORF">NM688_g3816</name>
</gene>
<evidence type="ECO:0000313" key="2">
    <source>
        <dbReference type="Proteomes" id="UP001148662"/>
    </source>
</evidence>
<dbReference type="EMBL" id="JANHOG010000583">
    <property type="protein sequence ID" value="KAJ3553062.1"/>
    <property type="molecule type" value="Genomic_DNA"/>
</dbReference>
<organism evidence="1 2">
    <name type="scientific">Phlebia brevispora</name>
    <dbReference type="NCBI Taxonomy" id="194682"/>
    <lineage>
        <taxon>Eukaryota</taxon>
        <taxon>Fungi</taxon>
        <taxon>Dikarya</taxon>
        <taxon>Basidiomycota</taxon>
        <taxon>Agaricomycotina</taxon>
        <taxon>Agaricomycetes</taxon>
        <taxon>Polyporales</taxon>
        <taxon>Meruliaceae</taxon>
        <taxon>Phlebia</taxon>
    </lineage>
</organism>
<sequence>MHAASMENPAHAAHSSAKEDAVITVEEIRACSTLHYLRLFVHCALYGGFNSDQEWLNVARGLQPERVRLDSEDATCAINAVITHRSSWRYEDQGRTVAPYPWISRRHQTIRTLMPPQICDNDPMPALETAKDDEAMIIESQGSDLQ</sequence>
<reference evidence="1" key="1">
    <citation type="submission" date="2022-07" db="EMBL/GenBank/DDBJ databases">
        <title>Genome Sequence of Phlebia brevispora.</title>
        <authorList>
            <person name="Buettner E."/>
        </authorList>
    </citation>
    <scope>NUCLEOTIDE SEQUENCE</scope>
    <source>
        <strain evidence="1">MPL23</strain>
    </source>
</reference>
<dbReference type="Proteomes" id="UP001148662">
    <property type="component" value="Unassembled WGS sequence"/>
</dbReference>
<accession>A0ACC1T4U7</accession>
<protein>
    <submittedName>
        <fullName evidence="1">Uncharacterized protein</fullName>
    </submittedName>
</protein>
<keyword evidence="2" id="KW-1185">Reference proteome</keyword>